<keyword evidence="1" id="KW-1133">Transmembrane helix</keyword>
<dbReference type="GeneID" id="19115356"/>
<evidence type="ECO:0000313" key="2">
    <source>
        <dbReference type="EMBL" id="EMC94360.1"/>
    </source>
</evidence>
<name>M2N6F6_BAUPA</name>
<sequence>MLRKALSLGKETIWQARRHLSTHATATYTIMARYVVLSRKSASSGRGGVVTGMSRRSGHNSALSAILALATLLAIFGDFTGPAGKGQGGLSRA</sequence>
<accession>M2N6F6</accession>
<keyword evidence="3" id="KW-1185">Reference proteome</keyword>
<reference evidence="2 3" key="1">
    <citation type="journal article" date="2012" name="PLoS Pathog.">
        <title>Diverse lifestyles and strategies of plant pathogenesis encoded in the genomes of eighteen Dothideomycetes fungi.</title>
        <authorList>
            <person name="Ohm R.A."/>
            <person name="Feau N."/>
            <person name="Henrissat B."/>
            <person name="Schoch C.L."/>
            <person name="Horwitz B.A."/>
            <person name="Barry K.W."/>
            <person name="Condon B.J."/>
            <person name="Copeland A.C."/>
            <person name="Dhillon B."/>
            <person name="Glaser F."/>
            <person name="Hesse C.N."/>
            <person name="Kosti I."/>
            <person name="LaButti K."/>
            <person name="Lindquist E.A."/>
            <person name="Lucas S."/>
            <person name="Salamov A.A."/>
            <person name="Bradshaw R.E."/>
            <person name="Ciuffetti L."/>
            <person name="Hamelin R.C."/>
            <person name="Kema G.H.J."/>
            <person name="Lawrence C."/>
            <person name="Scott J.A."/>
            <person name="Spatafora J.W."/>
            <person name="Turgeon B.G."/>
            <person name="de Wit P.J.G.M."/>
            <person name="Zhong S."/>
            <person name="Goodwin S.B."/>
            <person name="Grigoriev I.V."/>
        </authorList>
    </citation>
    <scope>NUCLEOTIDE SEQUENCE [LARGE SCALE GENOMIC DNA]</scope>
    <source>
        <strain evidence="2 3">UAMH 10762</strain>
    </source>
</reference>
<keyword evidence="1" id="KW-0812">Transmembrane</keyword>
<dbReference type="KEGG" id="bcom:BAUCODRAFT_545711"/>
<keyword evidence="1" id="KW-0472">Membrane</keyword>
<dbReference type="Proteomes" id="UP000011761">
    <property type="component" value="Unassembled WGS sequence"/>
</dbReference>
<evidence type="ECO:0000313" key="3">
    <source>
        <dbReference type="Proteomes" id="UP000011761"/>
    </source>
</evidence>
<dbReference type="RefSeq" id="XP_007678270.1">
    <property type="nucleotide sequence ID" value="XM_007680080.1"/>
</dbReference>
<protein>
    <submittedName>
        <fullName evidence="2">Uncharacterized protein</fullName>
    </submittedName>
</protein>
<dbReference type="EMBL" id="KB445558">
    <property type="protein sequence ID" value="EMC94360.1"/>
    <property type="molecule type" value="Genomic_DNA"/>
</dbReference>
<proteinExistence type="predicted"/>
<feature type="transmembrane region" description="Helical" evidence="1">
    <location>
        <begin position="62"/>
        <end position="81"/>
    </location>
</feature>
<dbReference type="AlphaFoldDB" id="M2N6F6"/>
<dbReference type="HOGENOM" id="CLU_2399347_0_0_1"/>
<evidence type="ECO:0000256" key="1">
    <source>
        <dbReference type="SAM" id="Phobius"/>
    </source>
</evidence>
<organism evidence="2 3">
    <name type="scientific">Baudoinia panamericana (strain UAMH 10762)</name>
    <name type="common">Angels' share fungus</name>
    <name type="synonym">Baudoinia compniacensis (strain UAMH 10762)</name>
    <dbReference type="NCBI Taxonomy" id="717646"/>
    <lineage>
        <taxon>Eukaryota</taxon>
        <taxon>Fungi</taxon>
        <taxon>Dikarya</taxon>
        <taxon>Ascomycota</taxon>
        <taxon>Pezizomycotina</taxon>
        <taxon>Dothideomycetes</taxon>
        <taxon>Dothideomycetidae</taxon>
        <taxon>Mycosphaerellales</taxon>
        <taxon>Teratosphaeriaceae</taxon>
        <taxon>Baudoinia</taxon>
    </lineage>
</organism>
<gene>
    <name evidence="2" type="ORF">BAUCODRAFT_545711</name>
</gene>